<dbReference type="SUPFAM" id="SSF50475">
    <property type="entry name" value="FMN-binding split barrel"/>
    <property type="match status" value="1"/>
</dbReference>
<reference evidence="3" key="1">
    <citation type="submission" date="2021-01" db="EMBL/GenBank/DDBJ databases">
        <title>Whole genome shotgun sequence of Planosporangium mesophilum NBRC 109066.</title>
        <authorList>
            <person name="Komaki H."/>
            <person name="Tamura T."/>
        </authorList>
    </citation>
    <scope>NUCLEOTIDE SEQUENCE</scope>
    <source>
        <strain evidence="3">NBRC 109066</strain>
    </source>
</reference>
<comment type="caution">
    <text evidence="3">The sequence shown here is derived from an EMBL/GenBank/DDBJ whole genome shotgun (WGS) entry which is preliminary data.</text>
</comment>
<dbReference type="Proteomes" id="UP000599074">
    <property type="component" value="Unassembled WGS sequence"/>
</dbReference>
<feature type="domain" description="Pyridoxamine 5'-phosphate oxidase N-terminal" evidence="2">
    <location>
        <begin position="12"/>
        <end position="135"/>
    </location>
</feature>
<protein>
    <submittedName>
        <fullName evidence="3">PPOX class F420-dependent enzyme</fullName>
    </submittedName>
</protein>
<keyword evidence="4" id="KW-1185">Reference proteome</keyword>
<dbReference type="InterPro" id="IPR011576">
    <property type="entry name" value="Pyridox_Oxase_N"/>
</dbReference>
<dbReference type="InterPro" id="IPR012349">
    <property type="entry name" value="Split_barrel_FMN-bd"/>
</dbReference>
<organism evidence="3 4">
    <name type="scientific">Planosporangium mesophilum</name>
    <dbReference type="NCBI Taxonomy" id="689768"/>
    <lineage>
        <taxon>Bacteria</taxon>
        <taxon>Bacillati</taxon>
        <taxon>Actinomycetota</taxon>
        <taxon>Actinomycetes</taxon>
        <taxon>Micromonosporales</taxon>
        <taxon>Micromonosporaceae</taxon>
        <taxon>Planosporangium</taxon>
    </lineage>
</organism>
<dbReference type="InterPro" id="IPR052019">
    <property type="entry name" value="F420H2_bilvrd_red/Heme_oxyg"/>
</dbReference>
<dbReference type="PANTHER" id="PTHR35176">
    <property type="entry name" value="HEME OXYGENASE HI_0854-RELATED"/>
    <property type="match status" value="1"/>
</dbReference>
<name>A0A8J3TFX2_9ACTN</name>
<dbReference type="InterPro" id="IPR019920">
    <property type="entry name" value="F420-binding_dom_put"/>
</dbReference>
<evidence type="ECO:0000256" key="1">
    <source>
        <dbReference type="ARBA" id="ARBA00023002"/>
    </source>
</evidence>
<sequence length="137" mass="15366">MPLYRRNVDLPEGLLALLHRPSTCYLATSMADGSPHLTQTWVDTDGEHILINSVQGFQKIKNIERDPRVAVTVSDPDNPSRYYAVRGRVLSVTADGARDHIEKLSQRYLGGPYPWFGGRDQTRLVLTIEAQKISFTG</sequence>
<dbReference type="Gene3D" id="2.30.110.10">
    <property type="entry name" value="Electron Transport, Fmn-binding Protein, Chain A"/>
    <property type="match status" value="1"/>
</dbReference>
<dbReference type="GO" id="GO:0005829">
    <property type="term" value="C:cytosol"/>
    <property type="evidence" value="ECO:0007669"/>
    <property type="project" value="TreeGrafter"/>
</dbReference>
<accession>A0A8J3TFX2</accession>
<evidence type="ECO:0000313" key="3">
    <source>
        <dbReference type="EMBL" id="GII26410.1"/>
    </source>
</evidence>
<gene>
    <name evidence="3" type="ORF">Pme01_60070</name>
</gene>
<dbReference type="EMBL" id="BOON01000077">
    <property type="protein sequence ID" value="GII26410.1"/>
    <property type="molecule type" value="Genomic_DNA"/>
</dbReference>
<dbReference type="PANTHER" id="PTHR35176:SF6">
    <property type="entry name" value="HEME OXYGENASE HI_0854-RELATED"/>
    <property type="match status" value="1"/>
</dbReference>
<dbReference type="GO" id="GO:0070967">
    <property type="term" value="F:coenzyme F420 binding"/>
    <property type="evidence" value="ECO:0007669"/>
    <property type="project" value="TreeGrafter"/>
</dbReference>
<keyword evidence="1" id="KW-0560">Oxidoreductase</keyword>
<dbReference type="AlphaFoldDB" id="A0A8J3TFX2"/>
<dbReference type="NCBIfam" id="TIGR03618">
    <property type="entry name" value="Rv1155_F420"/>
    <property type="match status" value="1"/>
</dbReference>
<proteinExistence type="predicted"/>
<evidence type="ECO:0000259" key="2">
    <source>
        <dbReference type="Pfam" id="PF01243"/>
    </source>
</evidence>
<evidence type="ECO:0000313" key="4">
    <source>
        <dbReference type="Proteomes" id="UP000599074"/>
    </source>
</evidence>
<dbReference type="Pfam" id="PF01243">
    <property type="entry name" value="PNPOx_N"/>
    <property type="match status" value="1"/>
</dbReference>
<dbReference type="GO" id="GO:0016627">
    <property type="term" value="F:oxidoreductase activity, acting on the CH-CH group of donors"/>
    <property type="evidence" value="ECO:0007669"/>
    <property type="project" value="TreeGrafter"/>
</dbReference>